<organism evidence="4 5">
    <name type="scientific">Steinernema glaseri</name>
    <dbReference type="NCBI Taxonomy" id="37863"/>
    <lineage>
        <taxon>Eukaryota</taxon>
        <taxon>Metazoa</taxon>
        <taxon>Ecdysozoa</taxon>
        <taxon>Nematoda</taxon>
        <taxon>Chromadorea</taxon>
        <taxon>Rhabditida</taxon>
        <taxon>Tylenchina</taxon>
        <taxon>Panagrolaimomorpha</taxon>
        <taxon>Strongyloidoidea</taxon>
        <taxon>Steinernematidae</taxon>
        <taxon>Steinernema</taxon>
    </lineage>
</organism>
<dbReference type="InterPro" id="IPR051487">
    <property type="entry name" value="Ser/Thr_Proteases_Immune/Dev"/>
</dbReference>
<dbReference type="Proteomes" id="UP000095287">
    <property type="component" value="Unplaced"/>
</dbReference>
<dbReference type="WBParaSite" id="L893_g5933.t1">
    <property type="protein sequence ID" value="L893_g5933.t1"/>
    <property type="gene ID" value="L893_g5933"/>
</dbReference>
<dbReference type="InterPro" id="IPR009003">
    <property type="entry name" value="Peptidase_S1_PA"/>
</dbReference>
<evidence type="ECO:0000313" key="4">
    <source>
        <dbReference type="Proteomes" id="UP000095287"/>
    </source>
</evidence>
<dbReference type="PROSITE" id="PS00135">
    <property type="entry name" value="TRYPSIN_SER"/>
    <property type="match status" value="1"/>
</dbReference>
<evidence type="ECO:0000313" key="5">
    <source>
        <dbReference type="WBParaSite" id="L893_g5933.t1"/>
    </source>
</evidence>
<dbReference type="PROSITE" id="PS50240">
    <property type="entry name" value="TRYPSIN_DOM"/>
    <property type="match status" value="1"/>
</dbReference>
<dbReference type="InterPro" id="IPR033116">
    <property type="entry name" value="TRYPSIN_SER"/>
</dbReference>
<keyword evidence="1" id="KW-1015">Disulfide bond</keyword>
<dbReference type="Pfam" id="PF00089">
    <property type="entry name" value="Trypsin"/>
    <property type="match status" value="1"/>
</dbReference>
<protein>
    <submittedName>
        <fullName evidence="5">Peptidase S1 domain-containing protein</fullName>
    </submittedName>
</protein>
<dbReference type="PANTHER" id="PTHR24256">
    <property type="entry name" value="TRYPTASE-RELATED"/>
    <property type="match status" value="1"/>
</dbReference>
<evidence type="ECO:0000256" key="1">
    <source>
        <dbReference type="ARBA" id="ARBA00023157"/>
    </source>
</evidence>
<dbReference type="SUPFAM" id="SSF50494">
    <property type="entry name" value="Trypsin-like serine proteases"/>
    <property type="match status" value="1"/>
</dbReference>
<dbReference type="InterPro" id="IPR001254">
    <property type="entry name" value="Trypsin_dom"/>
</dbReference>
<evidence type="ECO:0000256" key="2">
    <source>
        <dbReference type="ARBA" id="ARBA00024195"/>
    </source>
</evidence>
<dbReference type="Gene3D" id="2.40.10.10">
    <property type="entry name" value="Trypsin-like serine proteases"/>
    <property type="match status" value="1"/>
</dbReference>
<name>A0A1I8AHY2_9BILA</name>
<sequence length="141" mass="16026">MDTVKPIKISATDRVSDFPDQWPFIISGFGNTALETYTPYLHLANVPLVDWWTCKQTWETEDEEIITDDKMCTSKRNAGTLDGDSGGPLVHTHSDRAEWRLVGITSFGTDDFPYPDVYTRVSRHCVWIADTTNMDVICSLY</sequence>
<proteinExistence type="inferred from homology"/>
<evidence type="ECO:0000259" key="3">
    <source>
        <dbReference type="PROSITE" id="PS50240"/>
    </source>
</evidence>
<reference evidence="5" key="1">
    <citation type="submission" date="2016-11" db="UniProtKB">
        <authorList>
            <consortium name="WormBaseParasite"/>
        </authorList>
    </citation>
    <scope>IDENTIFICATION</scope>
</reference>
<dbReference type="AlphaFoldDB" id="A0A1I8AHY2"/>
<dbReference type="GO" id="GO:0004252">
    <property type="term" value="F:serine-type endopeptidase activity"/>
    <property type="evidence" value="ECO:0007669"/>
    <property type="project" value="InterPro"/>
</dbReference>
<feature type="domain" description="Peptidase S1" evidence="3">
    <location>
        <begin position="1"/>
        <end position="133"/>
    </location>
</feature>
<comment type="similarity">
    <text evidence="2">Belongs to the peptidase S1 family. CLIP subfamily.</text>
</comment>
<dbReference type="GO" id="GO:0006508">
    <property type="term" value="P:proteolysis"/>
    <property type="evidence" value="ECO:0007669"/>
    <property type="project" value="InterPro"/>
</dbReference>
<accession>A0A1I8AHY2</accession>
<keyword evidence="4" id="KW-1185">Reference proteome</keyword>
<dbReference type="InterPro" id="IPR043504">
    <property type="entry name" value="Peptidase_S1_PA_chymotrypsin"/>
</dbReference>